<dbReference type="InterPro" id="IPR036059">
    <property type="entry name" value="TldD/PmbA_sf"/>
</dbReference>
<accession>A0ABP7PAW2</accession>
<evidence type="ECO:0000256" key="1">
    <source>
        <dbReference type="ARBA" id="ARBA00005836"/>
    </source>
</evidence>
<dbReference type="InterPro" id="IPR035068">
    <property type="entry name" value="TldD/PmbA_N"/>
</dbReference>
<dbReference type="InterPro" id="IPR002510">
    <property type="entry name" value="Metalloprtase-TldD/E_N"/>
</dbReference>
<protein>
    <submittedName>
        <fullName evidence="5">TldD/PmbA family protein</fullName>
    </submittedName>
</protein>
<dbReference type="InterPro" id="IPR045569">
    <property type="entry name" value="Metalloprtase-TldD/E_C"/>
</dbReference>
<dbReference type="PANTHER" id="PTHR43666">
    <property type="entry name" value="TLDD PROTEIN"/>
    <property type="match status" value="1"/>
</dbReference>
<evidence type="ECO:0000259" key="2">
    <source>
        <dbReference type="Pfam" id="PF01523"/>
    </source>
</evidence>
<comment type="caution">
    <text evidence="5">The sequence shown here is derived from an EMBL/GenBank/DDBJ whole genome shotgun (WGS) entry which is preliminary data.</text>
</comment>
<feature type="domain" description="Metalloprotease TldD/E C-terminal" evidence="3">
    <location>
        <begin position="222"/>
        <end position="432"/>
    </location>
</feature>
<dbReference type="InterPro" id="IPR045570">
    <property type="entry name" value="Metalloprtase-TldD/E_cen_dom"/>
</dbReference>
<dbReference type="Gene3D" id="3.30.2290.10">
    <property type="entry name" value="PmbA/TldD superfamily"/>
    <property type="match status" value="1"/>
</dbReference>
<dbReference type="Pfam" id="PF19289">
    <property type="entry name" value="PmbA_TldD_3rd"/>
    <property type="match status" value="1"/>
</dbReference>
<gene>
    <name evidence="5" type="ORF">GCM10022246_14860</name>
</gene>
<dbReference type="RefSeq" id="WP_316761079.1">
    <property type="nucleotide sequence ID" value="NZ_BAABAK010000006.1"/>
</dbReference>
<evidence type="ECO:0000313" key="5">
    <source>
        <dbReference type="EMBL" id="GAA3962609.1"/>
    </source>
</evidence>
<evidence type="ECO:0000259" key="4">
    <source>
        <dbReference type="Pfam" id="PF19290"/>
    </source>
</evidence>
<dbReference type="Pfam" id="PF01523">
    <property type="entry name" value="PmbA_TldD_1st"/>
    <property type="match status" value="1"/>
</dbReference>
<dbReference type="PANTHER" id="PTHR43666:SF1">
    <property type="entry name" value="CONSERVED PROTEIN"/>
    <property type="match status" value="1"/>
</dbReference>
<sequence>MAILSKEEAQAILKKVIGFSKADSCEVSLRGSDGGNIRYARNAVSTAGQISVMSLGVSSTFGKKTGSATINEFDDASLQKVVKRAEELAMLAPENPEFMPLLGPQTFAESKTFNAATAAITPDTRAEMVGKSLGVSKAAGLDAAGFLENSTSFNAIMNSKGLFAYNKGTNVSFSVTVRNKQGTGSGYIEQDFNDLAKMDTLALSKIAASKANGSAGAKAIEPGKYTVILEPLAASDMLGNMFRGFDARSADEGRSFMSKKGGGTRLGEQLFSENVNIYSDPMNPELPSSTWTGDGLPVKRTQWVEKGVVKNLSYSRYWAAQKNVEPIPFSRSIVMEGGNQSLEDLIKSTEKGILVTRFWYIRSVDPQTLLLTGLTRDGTFYIENGEIKFPLKNFRFNESPVIMLNNVEALGKPVRTGTGMIPPMKIRDFTFTSLSDAI</sequence>
<evidence type="ECO:0000259" key="3">
    <source>
        <dbReference type="Pfam" id="PF19289"/>
    </source>
</evidence>
<feature type="domain" description="Metalloprotease TldD/E central" evidence="4">
    <location>
        <begin position="146"/>
        <end position="211"/>
    </location>
</feature>
<comment type="similarity">
    <text evidence="1">Belongs to the peptidase U62 family.</text>
</comment>
<feature type="domain" description="Metalloprotease TldD/E N-terminal" evidence="2">
    <location>
        <begin position="25"/>
        <end position="89"/>
    </location>
</feature>
<dbReference type="EMBL" id="BAABAK010000006">
    <property type="protein sequence ID" value="GAA3962609.1"/>
    <property type="molecule type" value="Genomic_DNA"/>
</dbReference>
<reference evidence="6" key="1">
    <citation type="journal article" date="2019" name="Int. J. Syst. Evol. Microbiol.">
        <title>The Global Catalogue of Microorganisms (GCM) 10K type strain sequencing project: providing services to taxonomists for standard genome sequencing and annotation.</title>
        <authorList>
            <consortium name="The Broad Institute Genomics Platform"/>
            <consortium name="The Broad Institute Genome Sequencing Center for Infectious Disease"/>
            <person name="Wu L."/>
            <person name="Ma J."/>
        </authorList>
    </citation>
    <scope>NUCLEOTIDE SEQUENCE [LARGE SCALE GENOMIC DNA]</scope>
    <source>
        <strain evidence="6">JCM 17338</strain>
    </source>
</reference>
<dbReference type="SUPFAM" id="SSF111283">
    <property type="entry name" value="Putative modulator of DNA gyrase, PmbA/TldD"/>
    <property type="match status" value="1"/>
</dbReference>
<evidence type="ECO:0000313" key="6">
    <source>
        <dbReference type="Proteomes" id="UP001501081"/>
    </source>
</evidence>
<dbReference type="Pfam" id="PF19290">
    <property type="entry name" value="PmbA_TldD_2nd"/>
    <property type="match status" value="1"/>
</dbReference>
<keyword evidence="6" id="KW-1185">Reference proteome</keyword>
<proteinExistence type="inferred from homology"/>
<organism evidence="5 6">
    <name type="scientific">Pedobacter ginsengiterrae</name>
    <dbReference type="NCBI Taxonomy" id="871696"/>
    <lineage>
        <taxon>Bacteria</taxon>
        <taxon>Pseudomonadati</taxon>
        <taxon>Bacteroidota</taxon>
        <taxon>Sphingobacteriia</taxon>
        <taxon>Sphingobacteriales</taxon>
        <taxon>Sphingobacteriaceae</taxon>
        <taxon>Pedobacter</taxon>
    </lineage>
</organism>
<dbReference type="Proteomes" id="UP001501081">
    <property type="component" value="Unassembled WGS sequence"/>
</dbReference>
<name>A0ABP7PAW2_9SPHI</name>